<dbReference type="Pfam" id="PF00394">
    <property type="entry name" value="Cu-oxidase"/>
    <property type="match status" value="1"/>
</dbReference>
<dbReference type="GO" id="GO:0005886">
    <property type="term" value="C:plasma membrane"/>
    <property type="evidence" value="ECO:0007669"/>
    <property type="project" value="TreeGrafter"/>
</dbReference>
<dbReference type="PROSITE" id="PS00080">
    <property type="entry name" value="MULTICOPPER_OXIDASE2"/>
    <property type="match status" value="1"/>
</dbReference>
<dbReference type="InterPro" id="IPR011706">
    <property type="entry name" value="Cu-oxidase_C"/>
</dbReference>
<dbReference type="Gene3D" id="2.60.40.420">
    <property type="entry name" value="Cupredoxins - blue copper proteins"/>
    <property type="match status" value="3"/>
</dbReference>
<gene>
    <name evidence="8" type="primary">LAC11-L</name>
    <name evidence="8" type="ORF">Hamer_G008532</name>
</gene>
<evidence type="ECO:0000259" key="5">
    <source>
        <dbReference type="Pfam" id="PF00394"/>
    </source>
</evidence>
<evidence type="ECO:0000259" key="7">
    <source>
        <dbReference type="Pfam" id="PF07732"/>
    </source>
</evidence>
<comment type="caution">
    <text evidence="8">The sequence shown here is derived from an EMBL/GenBank/DDBJ whole genome shotgun (WGS) entry which is preliminary data.</text>
</comment>
<dbReference type="InterPro" id="IPR045087">
    <property type="entry name" value="Cu-oxidase_fam"/>
</dbReference>
<evidence type="ECO:0000256" key="2">
    <source>
        <dbReference type="ARBA" id="ARBA00022723"/>
    </source>
</evidence>
<feature type="domain" description="Plastocyanin-like" evidence="7">
    <location>
        <begin position="71"/>
        <end position="126"/>
    </location>
</feature>
<feature type="domain" description="Plastocyanin-like" evidence="6">
    <location>
        <begin position="425"/>
        <end position="559"/>
    </location>
</feature>
<evidence type="ECO:0000259" key="6">
    <source>
        <dbReference type="Pfam" id="PF07731"/>
    </source>
</evidence>
<protein>
    <submittedName>
        <fullName evidence="8">Laccase-11-like</fullName>
    </submittedName>
</protein>
<dbReference type="SUPFAM" id="SSF49503">
    <property type="entry name" value="Cupredoxins"/>
    <property type="match status" value="3"/>
</dbReference>
<dbReference type="CDD" id="cd13905">
    <property type="entry name" value="CuRO_3_tcLLC2_insect_like"/>
    <property type="match status" value="1"/>
</dbReference>
<dbReference type="InterPro" id="IPR002355">
    <property type="entry name" value="Cu_oxidase_Cu_BS"/>
</dbReference>
<dbReference type="GO" id="GO:0016491">
    <property type="term" value="F:oxidoreductase activity"/>
    <property type="evidence" value="ECO:0007669"/>
    <property type="project" value="UniProtKB-KW"/>
</dbReference>
<name>A0A8J5N4V3_HOMAM</name>
<feature type="domain" description="Plastocyanin-like" evidence="5">
    <location>
        <begin position="164"/>
        <end position="317"/>
    </location>
</feature>
<evidence type="ECO:0000313" key="9">
    <source>
        <dbReference type="Proteomes" id="UP000747542"/>
    </source>
</evidence>
<reference evidence="8" key="1">
    <citation type="journal article" date="2021" name="Sci. Adv.">
        <title>The American lobster genome reveals insights on longevity, neural, and immune adaptations.</title>
        <authorList>
            <person name="Polinski J.M."/>
            <person name="Zimin A.V."/>
            <person name="Clark K.F."/>
            <person name="Kohn A.B."/>
            <person name="Sadowski N."/>
            <person name="Timp W."/>
            <person name="Ptitsyn A."/>
            <person name="Khanna P."/>
            <person name="Romanova D.Y."/>
            <person name="Williams P."/>
            <person name="Greenwood S.J."/>
            <person name="Moroz L.L."/>
            <person name="Walt D.R."/>
            <person name="Bodnar A.G."/>
        </authorList>
    </citation>
    <scope>NUCLEOTIDE SEQUENCE</scope>
    <source>
        <strain evidence="8">GMGI-L3</strain>
    </source>
</reference>
<dbReference type="InterPro" id="IPR001117">
    <property type="entry name" value="Cu-oxidase_2nd"/>
</dbReference>
<keyword evidence="3" id="KW-0560">Oxidoreductase</keyword>
<keyword evidence="4" id="KW-0186">Copper</keyword>
<sequence>WREEASPVRYIRGQHGYIVSVQRCGRRHHDCSCARRCNRDSYLRHHRPRTTDARACYDCPRNTTDCHRPECIPGDGFKRRILVVNKQMPGPPIQVCQGDRVVVDVKNLMYSGGLTVHWHGITMEGPRSSRGRFQRGDGVFGPIIVRQPPSRNPYHDCYDHDLPEHVIMFHDWLHIPTEDKFVLRHHGGGDDFPDSMLVNGRGPRQHPNASSISELIPYTRFKVTPGNRYRLRLINPAILNCPIVVSIDEHIFTIIASDGNPIIPVNATSLVVYPGERWDVVISADNSKSGAFWMSFMGGVDCAVTEAHQFALLEYEELGFTQQVNSINSACYNDLICVADLRSPEPLPRDLRKEEANFTFYLAFEMNRIHNPHFYSRMYYDFHSMMEDQQIPTPQINNLSYVAPATPLILGGGKRERVCNAESHPSTKNCQDEYCECLHMYKIPLGSTVEMVLIDEGQFGDENHPIHLHGQSFWVLGQDRPNDVVDASITRDQVIEMDRTGQLHRNFDHPVYKDTVTIPDGGYSIVRFRASNPGYWLLHCHLIFHSVAGMELVFKVGDDDDIPSVPSDFPWCGDYKGDEF</sequence>
<dbReference type="AlphaFoldDB" id="A0A8J5N4V3"/>
<dbReference type="Pfam" id="PF07732">
    <property type="entry name" value="Cu-oxidase_3"/>
    <property type="match status" value="1"/>
</dbReference>
<dbReference type="Proteomes" id="UP000747542">
    <property type="component" value="Unassembled WGS sequence"/>
</dbReference>
<evidence type="ECO:0000313" key="8">
    <source>
        <dbReference type="EMBL" id="KAG7173014.1"/>
    </source>
</evidence>
<evidence type="ECO:0000256" key="3">
    <source>
        <dbReference type="ARBA" id="ARBA00023002"/>
    </source>
</evidence>
<dbReference type="FunFam" id="2.60.40.420:FF:000045">
    <property type="entry name" value="Laccase 2"/>
    <property type="match status" value="1"/>
</dbReference>
<keyword evidence="9" id="KW-1185">Reference proteome</keyword>
<dbReference type="CDD" id="cd13884">
    <property type="entry name" value="CuRO_2_tcLCC_insect_like"/>
    <property type="match status" value="1"/>
</dbReference>
<dbReference type="Pfam" id="PF07731">
    <property type="entry name" value="Cu-oxidase_2"/>
    <property type="match status" value="1"/>
</dbReference>
<dbReference type="PANTHER" id="PTHR11709">
    <property type="entry name" value="MULTI-COPPER OXIDASE"/>
    <property type="match status" value="1"/>
</dbReference>
<dbReference type="EMBL" id="JAHLQT010010178">
    <property type="protein sequence ID" value="KAG7173014.1"/>
    <property type="molecule type" value="Genomic_DNA"/>
</dbReference>
<evidence type="ECO:0000256" key="4">
    <source>
        <dbReference type="ARBA" id="ARBA00023008"/>
    </source>
</evidence>
<comment type="similarity">
    <text evidence="1">Belongs to the multicopper oxidase family.</text>
</comment>
<dbReference type="GO" id="GO:0005507">
    <property type="term" value="F:copper ion binding"/>
    <property type="evidence" value="ECO:0007669"/>
    <property type="project" value="InterPro"/>
</dbReference>
<dbReference type="InterPro" id="IPR011707">
    <property type="entry name" value="Cu-oxidase-like_N"/>
</dbReference>
<organism evidence="8 9">
    <name type="scientific">Homarus americanus</name>
    <name type="common">American lobster</name>
    <dbReference type="NCBI Taxonomy" id="6706"/>
    <lineage>
        <taxon>Eukaryota</taxon>
        <taxon>Metazoa</taxon>
        <taxon>Ecdysozoa</taxon>
        <taxon>Arthropoda</taxon>
        <taxon>Crustacea</taxon>
        <taxon>Multicrustacea</taxon>
        <taxon>Malacostraca</taxon>
        <taxon>Eumalacostraca</taxon>
        <taxon>Eucarida</taxon>
        <taxon>Decapoda</taxon>
        <taxon>Pleocyemata</taxon>
        <taxon>Astacidea</taxon>
        <taxon>Nephropoidea</taxon>
        <taxon>Nephropidae</taxon>
        <taxon>Homarus</taxon>
    </lineage>
</organism>
<dbReference type="InterPro" id="IPR008972">
    <property type="entry name" value="Cupredoxin"/>
</dbReference>
<evidence type="ECO:0000256" key="1">
    <source>
        <dbReference type="ARBA" id="ARBA00010609"/>
    </source>
</evidence>
<dbReference type="GO" id="GO:0006826">
    <property type="term" value="P:iron ion transport"/>
    <property type="evidence" value="ECO:0007669"/>
    <property type="project" value="TreeGrafter"/>
</dbReference>
<feature type="non-terminal residue" evidence="8">
    <location>
        <position position="1"/>
    </location>
</feature>
<keyword evidence="2" id="KW-0479">Metal-binding</keyword>
<proteinExistence type="inferred from homology"/>
<accession>A0A8J5N4V3</accession>
<dbReference type="PANTHER" id="PTHR11709:SF394">
    <property type="entry name" value="FI03373P-RELATED"/>
    <property type="match status" value="1"/>
</dbReference>